<dbReference type="OrthoDB" id="3825139at2"/>
<comment type="caution">
    <text evidence="2">The sequence shown here is derived from an EMBL/GenBank/DDBJ whole genome shotgun (WGS) entry which is preliminary data.</text>
</comment>
<keyword evidence="1" id="KW-0472">Membrane</keyword>
<dbReference type="AlphaFoldDB" id="A0A316A0V4"/>
<organism evidence="2 3">
    <name type="scientific">Quadrisphaera granulorum</name>
    <dbReference type="NCBI Taxonomy" id="317664"/>
    <lineage>
        <taxon>Bacteria</taxon>
        <taxon>Bacillati</taxon>
        <taxon>Actinomycetota</taxon>
        <taxon>Actinomycetes</taxon>
        <taxon>Kineosporiales</taxon>
        <taxon>Kineosporiaceae</taxon>
        <taxon>Quadrisphaera</taxon>
    </lineage>
</organism>
<keyword evidence="1" id="KW-1133">Transmembrane helix</keyword>
<name>A0A316A0V4_9ACTN</name>
<evidence type="ECO:0000256" key="1">
    <source>
        <dbReference type="SAM" id="Phobius"/>
    </source>
</evidence>
<sequence length="123" mass="13279">MTSLPTWALYAVGIGTPILSFMAVLIGNLLLRRGATELDIWRRREETMRMLRWAAEQAVSTDDAKARLGVAALQALSTSELLQAPDDALLDAVLDAVLAGPVEQIEEAGEEADVVEVDTEADD</sequence>
<gene>
    <name evidence="2" type="ORF">BXY45_12286</name>
</gene>
<dbReference type="Proteomes" id="UP000245469">
    <property type="component" value="Unassembled WGS sequence"/>
</dbReference>
<accession>A0A316A0V4</accession>
<keyword evidence="3" id="KW-1185">Reference proteome</keyword>
<evidence type="ECO:0000313" key="2">
    <source>
        <dbReference type="EMBL" id="PWJ50710.1"/>
    </source>
</evidence>
<proteinExistence type="predicted"/>
<keyword evidence="1" id="KW-0812">Transmembrane</keyword>
<evidence type="ECO:0000313" key="3">
    <source>
        <dbReference type="Proteomes" id="UP000245469"/>
    </source>
</evidence>
<feature type="transmembrane region" description="Helical" evidence="1">
    <location>
        <begin position="6"/>
        <end position="31"/>
    </location>
</feature>
<dbReference type="EMBL" id="QGDQ01000022">
    <property type="protein sequence ID" value="PWJ50710.1"/>
    <property type="molecule type" value="Genomic_DNA"/>
</dbReference>
<dbReference type="RefSeq" id="WP_109775589.1">
    <property type="nucleotide sequence ID" value="NZ_QGDQ01000022.1"/>
</dbReference>
<protein>
    <submittedName>
        <fullName evidence="2">Uncharacterized protein</fullName>
    </submittedName>
</protein>
<reference evidence="2 3" key="1">
    <citation type="submission" date="2018-03" db="EMBL/GenBank/DDBJ databases">
        <title>Genomic Encyclopedia of Archaeal and Bacterial Type Strains, Phase II (KMG-II): from individual species to whole genera.</title>
        <authorList>
            <person name="Goeker M."/>
        </authorList>
    </citation>
    <scope>NUCLEOTIDE SEQUENCE [LARGE SCALE GENOMIC DNA]</scope>
    <source>
        <strain evidence="2 3">DSM 44889</strain>
    </source>
</reference>